<evidence type="ECO:0000313" key="8">
    <source>
        <dbReference type="EMBL" id="MDO1534008.1"/>
    </source>
</evidence>
<dbReference type="PANTHER" id="PTHR44936">
    <property type="entry name" value="SENSOR PROTEIN CREC"/>
    <property type="match status" value="1"/>
</dbReference>
<evidence type="ECO:0000256" key="4">
    <source>
        <dbReference type="ARBA" id="ARBA00022679"/>
    </source>
</evidence>
<evidence type="ECO:0000256" key="1">
    <source>
        <dbReference type="ARBA" id="ARBA00000085"/>
    </source>
</evidence>
<dbReference type="InterPro" id="IPR050980">
    <property type="entry name" value="2C_sensor_his_kinase"/>
</dbReference>
<comment type="caution">
    <text evidence="8">The sequence shown here is derived from an EMBL/GenBank/DDBJ whole genome shotgun (WGS) entry which is preliminary data.</text>
</comment>
<comment type="catalytic activity">
    <reaction evidence="1">
        <text>ATP + protein L-histidine = ADP + protein N-phospho-L-histidine.</text>
        <dbReference type="EC" id="2.7.13.3"/>
    </reaction>
</comment>
<keyword evidence="6" id="KW-0902">Two-component regulatory system</keyword>
<dbReference type="RefSeq" id="WP_301811143.1">
    <property type="nucleotide sequence ID" value="NZ_JAUJZH010000011.1"/>
</dbReference>
<dbReference type="Gene3D" id="3.30.565.10">
    <property type="entry name" value="Histidine kinase-like ATPase, C-terminal domain"/>
    <property type="match status" value="1"/>
</dbReference>
<proteinExistence type="predicted"/>
<evidence type="ECO:0000256" key="2">
    <source>
        <dbReference type="ARBA" id="ARBA00012438"/>
    </source>
</evidence>
<feature type="domain" description="PAS fold-4" evidence="7">
    <location>
        <begin position="20"/>
        <end position="125"/>
    </location>
</feature>
<name>A0ABT8S5A8_9BURK</name>
<dbReference type="Gene3D" id="3.30.450.20">
    <property type="entry name" value="PAS domain"/>
    <property type="match status" value="1"/>
</dbReference>
<keyword evidence="5" id="KW-0418">Kinase</keyword>
<protein>
    <recommendedName>
        <fullName evidence="2">histidine kinase</fullName>
        <ecNumber evidence="2">2.7.13.3</ecNumber>
    </recommendedName>
</protein>
<dbReference type="SUPFAM" id="SSF55874">
    <property type="entry name" value="ATPase domain of HSP90 chaperone/DNA topoisomerase II/histidine kinase"/>
    <property type="match status" value="1"/>
</dbReference>
<dbReference type="SUPFAM" id="SSF55785">
    <property type="entry name" value="PYP-like sensor domain (PAS domain)"/>
    <property type="match status" value="1"/>
</dbReference>
<dbReference type="Pfam" id="PF08448">
    <property type="entry name" value="PAS_4"/>
    <property type="match status" value="1"/>
</dbReference>
<dbReference type="InterPro" id="IPR013656">
    <property type="entry name" value="PAS_4"/>
</dbReference>
<keyword evidence="3" id="KW-0597">Phosphoprotein</keyword>
<evidence type="ECO:0000256" key="6">
    <source>
        <dbReference type="ARBA" id="ARBA00023012"/>
    </source>
</evidence>
<dbReference type="PANTHER" id="PTHR44936:SF9">
    <property type="entry name" value="SENSOR PROTEIN CREC"/>
    <property type="match status" value="1"/>
</dbReference>
<dbReference type="EMBL" id="JAUKVY010000011">
    <property type="protein sequence ID" value="MDO1534008.1"/>
    <property type="molecule type" value="Genomic_DNA"/>
</dbReference>
<dbReference type="InterPro" id="IPR035965">
    <property type="entry name" value="PAS-like_dom_sf"/>
</dbReference>
<keyword evidence="9" id="KW-1185">Reference proteome</keyword>
<gene>
    <name evidence="8" type="ORF">Q2T77_17105</name>
</gene>
<evidence type="ECO:0000256" key="5">
    <source>
        <dbReference type="ARBA" id="ARBA00022777"/>
    </source>
</evidence>
<evidence type="ECO:0000259" key="7">
    <source>
        <dbReference type="Pfam" id="PF08448"/>
    </source>
</evidence>
<evidence type="ECO:0000256" key="3">
    <source>
        <dbReference type="ARBA" id="ARBA00022553"/>
    </source>
</evidence>
<sequence length="342" mass="36908">MKRHARTPPPPDWRRLRDSLDHWPDAALLLDPEGRVAVANLVAQGQWQGAGAPLQGQPADSLLSGLRRRGDGAPLLPRAALRGGPRATCGEGEDAQGRGWLLRCLPLVDEGQGLHGWLVVLVDVTLLWLAEAQRDHALRFLSHDARQSATTILAMLDLARQRPEAAQADGRLLQGIEREAQAGLDRSDRFVQLARTQARPLQTELLDLAALLRMVVDAAWSTAGRQRVRILLRPLPDDAPCVADRGMLTRALGAMLDHALDRSPPGSILSCAVTAHDGQWRVALREPAAGPPVRQALQLARTVAQRHGGSLDIEHAADAGCTVTLVLPRPTAAELAAPFTES</sequence>
<reference evidence="8" key="1">
    <citation type="submission" date="2023-06" db="EMBL/GenBank/DDBJ databases">
        <authorList>
            <person name="Jiang Y."/>
            <person name="Liu Q."/>
        </authorList>
    </citation>
    <scope>NUCLEOTIDE SEQUENCE</scope>
    <source>
        <strain evidence="8">CGMCC 1.12090</strain>
    </source>
</reference>
<evidence type="ECO:0000313" key="9">
    <source>
        <dbReference type="Proteomes" id="UP001169027"/>
    </source>
</evidence>
<dbReference type="EC" id="2.7.13.3" evidence="2"/>
<dbReference type="Proteomes" id="UP001169027">
    <property type="component" value="Unassembled WGS sequence"/>
</dbReference>
<organism evidence="8 9">
    <name type="scientific">Variovorax ginsengisoli</name>
    <dbReference type="NCBI Taxonomy" id="363844"/>
    <lineage>
        <taxon>Bacteria</taxon>
        <taxon>Pseudomonadati</taxon>
        <taxon>Pseudomonadota</taxon>
        <taxon>Betaproteobacteria</taxon>
        <taxon>Burkholderiales</taxon>
        <taxon>Comamonadaceae</taxon>
        <taxon>Variovorax</taxon>
    </lineage>
</organism>
<keyword evidence="4" id="KW-0808">Transferase</keyword>
<accession>A0ABT8S5A8</accession>
<dbReference type="InterPro" id="IPR036890">
    <property type="entry name" value="HATPase_C_sf"/>
</dbReference>